<comment type="caution">
    <text evidence="2">The sequence shown here is derived from an EMBL/GenBank/DDBJ whole genome shotgun (WGS) entry which is preliminary data.</text>
</comment>
<dbReference type="PROSITE" id="PS50125">
    <property type="entry name" value="GUANYLATE_CYCLASE_2"/>
    <property type="match status" value="1"/>
</dbReference>
<proteinExistence type="predicted"/>
<accession>A0ABR7QS53</accession>
<evidence type="ECO:0000259" key="1">
    <source>
        <dbReference type="PROSITE" id="PS50125"/>
    </source>
</evidence>
<dbReference type="EMBL" id="JACLHY010000026">
    <property type="protein sequence ID" value="MBC8770019.1"/>
    <property type="molecule type" value="Genomic_DNA"/>
</dbReference>
<dbReference type="Proteomes" id="UP000618952">
    <property type="component" value="Unassembled WGS sequence"/>
</dbReference>
<feature type="domain" description="Guanylate cyclase" evidence="1">
    <location>
        <begin position="6"/>
        <end position="114"/>
    </location>
</feature>
<evidence type="ECO:0000313" key="3">
    <source>
        <dbReference type="Proteomes" id="UP000618952"/>
    </source>
</evidence>
<dbReference type="InterPro" id="IPR029787">
    <property type="entry name" value="Nucleotide_cyclase"/>
</dbReference>
<gene>
    <name evidence="2" type="ORF">H4O18_18615</name>
</gene>
<dbReference type="InterPro" id="IPR001054">
    <property type="entry name" value="A/G_cyclase"/>
</dbReference>
<sequence>MEKNIAILMADLSGYTALTETHGATSAADLIDKYIRIAENCLVGDSKLHQRTGDEIMFISDYPDFLLATALNLETSTTNEENFLQIHGSLHFGNVLTRGDSYFGSTVNLAARIAAKAAAGTFWCSDDFVASLTNNSICAFKSLGRHLFKNINGQKELFEVGIEKARTTYIDPICRMLIVNPQNAIHHPNENELYFCSTQCREEYNKTHCIVQGLEMQKQS</sequence>
<organism evidence="2 3">
    <name type="scientific">Arenibacter arenosicollis</name>
    <dbReference type="NCBI Taxonomy" id="2762274"/>
    <lineage>
        <taxon>Bacteria</taxon>
        <taxon>Pseudomonadati</taxon>
        <taxon>Bacteroidota</taxon>
        <taxon>Flavobacteriia</taxon>
        <taxon>Flavobacteriales</taxon>
        <taxon>Flavobacteriaceae</taxon>
        <taxon>Arenibacter</taxon>
    </lineage>
</organism>
<keyword evidence="3" id="KW-1185">Reference proteome</keyword>
<protein>
    <submittedName>
        <fullName evidence="2">Adenylate/guanylate cyclase domain-containing protein</fullName>
    </submittedName>
</protein>
<dbReference type="RefSeq" id="WP_187587460.1">
    <property type="nucleotide sequence ID" value="NZ_JACLHY010000026.1"/>
</dbReference>
<reference evidence="2 3" key="1">
    <citation type="submission" date="2020-08" db="EMBL/GenBank/DDBJ databases">
        <title>Arenibacter gaetbuli sp. nov., isolated from a sand dune.</title>
        <authorList>
            <person name="Park S."/>
            <person name="Yoon J.-H."/>
        </authorList>
    </citation>
    <scope>NUCLEOTIDE SEQUENCE [LARGE SCALE GENOMIC DNA]</scope>
    <source>
        <strain evidence="2 3">BSSL-BM3</strain>
    </source>
</reference>
<evidence type="ECO:0000313" key="2">
    <source>
        <dbReference type="EMBL" id="MBC8770019.1"/>
    </source>
</evidence>
<dbReference type="Gene3D" id="3.30.70.1230">
    <property type="entry name" value="Nucleotide cyclase"/>
    <property type="match status" value="1"/>
</dbReference>
<dbReference type="SUPFAM" id="SSF55073">
    <property type="entry name" value="Nucleotide cyclase"/>
    <property type="match status" value="1"/>
</dbReference>
<name>A0ABR7QS53_9FLAO</name>